<dbReference type="InterPro" id="IPR000674">
    <property type="entry name" value="Ald_Oxase/Xan_DH_a/b"/>
</dbReference>
<dbReference type="InterPro" id="IPR046867">
    <property type="entry name" value="AldOxase/xan_DH_MoCoBD2"/>
</dbReference>
<dbReference type="Pfam" id="PF20256">
    <property type="entry name" value="MoCoBD_2"/>
    <property type="match status" value="2"/>
</dbReference>
<sequence length="783" mass="83954">MNHFAHLMTQPSGAMADMARADQLASPGRRDWMKAAGALTGLVLMVGAGGMVRAAEAAKEEKKYGADGMPHGTVDDPLVFVSIGKDGIVTIIAHRAEMGTGVRTGLPMVVADELEADWSKVRVIQAPGDEPRYGNQDTDGSRSTRHFFEPMRRVGASGRAMLEIAAAKQWNVPVTEVVARNHEVLHEASGRKLGYGELAEAAAALPVPATDTLRLKKPEQFRYIGKQSTRSVDIQDVVSGTTHFGIDTRLEGMVYAAVARPAVLGGKVKSYKADAAMKVPGVLKVVEIPAGPMPPVFAALGGVAVIAADTWAAMKGRNALEIEWDDGPNASYDSEAFRKTLSEGANKPAPAVRNDGDAMKALEGAAQRIQAEYYLPHLAHATMEPPAATARVADGKCEVWACVQSPYGTRENVAKQLGLDISAVTVHQTLLGGGFGRKSKSDYAVEAALLSRAMDGKPVKVTWSREDDITNDYFHTVSVERLEAGIDANGKAVAWLHRTAAPTIGSTFVANAQGQQPFELGMSAVNIPFAIPNFRVESVPVPAHTRIGWFRSVSNIPHVFAVQSFVAEMAHALKRDPKDYLLELIGPARKISPSDMSDSWNYGESPEIYPLDTGRMRHVVEVAAKAAGWGRQLPAGRGLGLAVSYSFVTYVATVVEVEVGKDGSLIVHQVDVAVDCGPQVHPDRVRAQVEGACIMGQSLATRSEISFAKGRTNQTNFHQYEVTRMSEAPRAIKVHLVEHGFDVPLGGVGEPAVPPFAPALCNAIFAATGKRIRNLPIRDQLKA</sequence>
<feature type="domain" description="Aldehyde oxidase/xanthine dehydrogenase a/b hammerhead" evidence="1">
    <location>
        <begin position="239"/>
        <end position="328"/>
    </location>
</feature>
<dbReference type="InterPro" id="IPR008274">
    <property type="entry name" value="AldOxase/xan_DH_MoCoBD1"/>
</dbReference>
<evidence type="ECO:0000313" key="3">
    <source>
        <dbReference type="Proteomes" id="UP000216885"/>
    </source>
</evidence>
<protein>
    <submittedName>
        <fullName evidence="2">Acylaldehyde oxidase</fullName>
    </submittedName>
</protein>
<accession>A0A261TLY5</accession>
<dbReference type="Proteomes" id="UP000216885">
    <property type="component" value="Unassembled WGS sequence"/>
</dbReference>
<name>A0A261TLY5_9BORD</name>
<dbReference type="Gene3D" id="3.30.365.10">
    <property type="entry name" value="Aldehyde oxidase/xanthine dehydrogenase, molybdopterin binding domain"/>
    <property type="match status" value="4"/>
</dbReference>
<dbReference type="InterPro" id="IPR037165">
    <property type="entry name" value="AldOxase/xan_DH_Mopterin-bd_sf"/>
</dbReference>
<dbReference type="SUPFAM" id="SSF56003">
    <property type="entry name" value="Molybdenum cofactor-binding domain"/>
    <property type="match status" value="2"/>
</dbReference>
<dbReference type="PROSITE" id="PS51318">
    <property type="entry name" value="TAT"/>
    <property type="match status" value="1"/>
</dbReference>
<proteinExistence type="predicted"/>
<reference evidence="2 3" key="1">
    <citation type="submission" date="2017-05" db="EMBL/GenBank/DDBJ databases">
        <title>Complete and WGS of Bordetella genogroups.</title>
        <authorList>
            <person name="Spilker T."/>
            <person name="LiPuma J."/>
        </authorList>
    </citation>
    <scope>NUCLEOTIDE SEQUENCE [LARGE SCALE GENOMIC DNA]</scope>
    <source>
        <strain evidence="2 3">AU9919</strain>
    </source>
</reference>
<evidence type="ECO:0000259" key="1">
    <source>
        <dbReference type="SMART" id="SM01008"/>
    </source>
</evidence>
<dbReference type="EMBL" id="NEVQ01000022">
    <property type="protein sequence ID" value="OZI50609.1"/>
    <property type="molecule type" value="Genomic_DNA"/>
</dbReference>
<evidence type="ECO:0000313" key="2">
    <source>
        <dbReference type="EMBL" id="OZI50609.1"/>
    </source>
</evidence>
<dbReference type="InterPro" id="IPR012368">
    <property type="entry name" value="OxRdtase_Mopterin-bd_su_IorB"/>
</dbReference>
<dbReference type="PIRSF" id="PIRSF036389">
    <property type="entry name" value="IOR_B"/>
    <property type="match status" value="1"/>
</dbReference>
<dbReference type="AlphaFoldDB" id="A0A261TLY5"/>
<dbReference type="Gene3D" id="3.90.1170.50">
    <property type="entry name" value="Aldehyde oxidase/xanthine dehydrogenase, a/b hammerhead"/>
    <property type="match status" value="1"/>
</dbReference>
<dbReference type="InterPro" id="IPR006311">
    <property type="entry name" value="TAT_signal"/>
</dbReference>
<gene>
    <name evidence="2" type="ORF">CAL20_22460</name>
</gene>
<organism evidence="2 3">
    <name type="scientific">Bordetella genomosp. 4</name>
    <dbReference type="NCBI Taxonomy" id="463044"/>
    <lineage>
        <taxon>Bacteria</taxon>
        <taxon>Pseudomonadati</taxon>
        <taxon>Pseudomonadota</taxon>
        <taxon>Betaproteobacteria</taxon>
        <taxon>Burkholderiales</taxon>
        <taxon>Alcaligenaceae</taxon>
        <taxon>Bordetella</taxon>
    </lineage>
</organism>
<dbReference type="SMART" id="SM01008">
    <property type="entry name" value="Ald_Xan_dh_C"/>
    <property type="match status" value="1"/>
</dbReference>
<keyword evidence="3" id="KW-1185">Reference proteome</keyword>
<comment type="caution">
    <text evidence="2">The sequence shown here is derived from an EMBL/GenBank/DDBJ whole genome shotgun (WGS) entry which is preliminary data.</text>
</comment>
<dbReference type="PANTHER" id="PTHR47495:SF3">
    <property type="entry name" value="BLR6219 PROTEIN"/>
    <property type="match status" value="1"/>
</dbReference>
<dbReference type="InterPro" id="IPR052516">
    <property type="entry name" value="N-heterocyclic_Hydroxylase"/>
</dbReference>
<dbReference type="GO" id="GO:0016491">
    <property type="term" value="F:oxidoreductase activity"/>
    <property type="evidence" value="ECO:0007669"/>
    <property type="project" value="InterPro"/>
</dbReference>
<dbReference type="PANTHER" id="PTHR47495">
    <property type="entry name" value="ALDEHYDE DEHYDROGENASE"/>
    <property type="match status" value="1"/>
</dbReference>
<dbReference type="Pfam" id="PF02738">
    <property type="entry name" value="MoCoBD_1"/>
    <property type="match status" value="1"/>
</dbReference>